<keyword evidence="1" id="KW-0812">Transmembrane</keyword>
<proteinExistence type="predicted"/>
<evidence type="ECO:0000256" key="1">
    <source>
        <dbReference type="SAM" id="Phobius"/>
    </source>
</evidence>
<keyword evidence="1" id="KW-1133">Transmembrane helix</keyword>
<feature type="transmembrane region" description="Helical" evidence="1">
    <location>
        <begin position="12"/>
        <end position="34"/>
    </location>
</feature>
<dbReference type="EMBL" id="GBXM01027551">
    <property type="protein sequence ID" value="JAH81026.1"/>
    <property type="molecule type" value="Transcribed_RNA"/>
</dbReference>
<evidence type="ECO:0000313" key="2">
    <source>
        <dbReference type="EMBL" id="JAH81026.1"/>
    </source>
</evidence>
<protein>
    <submittedName>
        <fullName evidence="2">Uncharacterized protein</fullName>
    </submittedName>
</protein>
<reference evidence="2" key="2">
    <citation type="journal article" date="2015" name="Fish Shellfish Immunol.">
        <title>Early steps in the European eel (Anguilla anguilla)-Vibrio vulnificus interaction in the gills: Role of the RtxA13 toxin.</title>
        <authorList>
            <person name="Callol A."/>
            <person name="Pajuelo D."/>
            <person name="Ebbesson L."/>
            <person name="Teles M."/>
            <person name="MacKenzie S."/>
            <person name="Amaro C."/>
        </authorList>
    </citation>
    <scope>NUCLEOTIDE SEQUENCE</scope>
</reference>
<dbReference type="AlphaFoldDB" id="A0A0E9VSG2"/>
<accession>A0A0E9VSG2</accession>
<organism evidence="2">
    <name type="scientific">Anguilla anguilla</name>
    <name type="common">European freshwater eel</name>
    <name type="synonym">Muraena anguilla</name>
    <dbReference type="NCBI Taxonomy" id="7936"/>
    <lineage>
        <taxon>Eukaryota</taxon>
        <taxon>Metazoa</taxon>
        <taxon>Chordata</taxon>
        <taxon>Craniata</taxon>
        <taxon>Vertebrata</taxon>
        <taxon>Euteleostomi</taxon>
        <taxon>Actinopterygii</taxon>
        <taxon>Neopterygii</taxon>
        <taxon>Teleostei</taxon>
        <taxon>Anguilliformes</taxon>
        <taxon>Anguillidae</taxon>
        <taxon>Anguilla</taxon>
    </lineage>
</organism>
<name>A0A0E9VSG2_ANGAN</name>
<sequence length="40" mass="4263">MPNLAGRSCDLHWVILVTQGTVFVIVGGLPGLIVDVMRQG</sequence>
<reference evidence="2" key="1">
    <citation type="submission" date="2014-11" db="EMBL/GenBank/DDBJ databases">
        <authorList>
            <person name="Amaro Gonzalez C."/>
        </authorList>
    </citation>
    <scope>NUCLEOTIDE SEQUENCE</scope>
</reference>
<keyword evidence="1" id="KW-0472">Membrane</keyword>